<reference evidence="1" key="1">
    <citation type="submission" date="2007-01" db="EMBL/GenBank/DDBJ databases">
        <title>Characterization of effectors genes of Pseudomonads pathogenic on hazelnut.</title>
        <authorList>
            <person name="Loreti S."/>
            <person name="Gallelli A."/>
            <person name="Jackson R.W."/>
            <person name="Butcher D."/>
            <person name="Arnold D.L."/>
            <person name="Vivian A."/>
        </authorList>
    </citation>
    <scope>NUCLEOTIDE SEQUENCE</scope>
    <source>
        <strain evidence="1">ISPaVe 596</strain>
    </source>
</reference>
<dbReference type="Pfam" id="PF05932">
    <property type="entry name" value="CesT"/>
    <property type="match status" value="1"/>
</dbReference>
<organism evidence="1">
    <name type="scientific">Pseudomonas savastanoi pv. phaseolicola</name>
    <name type="common">Pseudomonas syringae pv. phaseolicola</name>
    <dbReference type="NCBI Taxonomy" id="319"/>
    <lineage>
        <taxon>Bacteria</taxon>
        <taxon>Pseudomonadati</taxon>
        <taxon>Pseudomonadota</taxon>
        <taxon>Gammaproteobacteria</taxon>
        <taxon>Pseudomonadales</taxon>
        <taxon>Pseudomonadaceae</taxon>
        <taxon>Pseudomonas</taxon>
    </lineage>
</organism>
<dbReference type="EMBL" id="AM422839">
    <property type="protein sequence ID" value="CAM12735.1"/>
    <property type="molecule type" value="Genomic_DNA"/>
</dbReference>
<dbReference type="InterPro" id="IPR010261">
    <property type="entry name" value="Tir_chaperone"/>
</dbReference>
<accession>A2BCU7</accession>
<evidence type="ECO:0000313" key="1">
    <source>
        <dbReference type="EMBL" id="CAM12735.1"/>
    </source>
</evidence>
<dbReference type="Gene3D" id="3.30.1460.10">
    <property type="match status" value="1"/>
</dbReference>
<name>A2BCU7_PSESH</name>
<sequence length="134" mass="15634">MKNSFDRLIDGLAKDYGMPGFPEKKHEHEVYCFEFKEVSIRIYQDKFKWVYFLSDIGVIDNLDSNACQSLLRLNEFNLRTPFFTVGLNEKKDGVVHTRIPLLNLDNVEMRRVFQALLNLSGEVKKRLDLSESSV</sequence>
<dbReference type="SUPFAM" id="SSF69635">
    <property type="entry name" value="Type III secretory system chaperone-like"/>
    <property type="match status" value="1"/>
</dbReference>
<proteinExistence type="predicted"/>
<protein>
    <submittedName>
        <fullName evidence="1">AvrPphF protein</fullName>
    </submittedName>
</protein>
<dbReference type="GO" id="GO:0030254">
    <property type="term" value="P:protein secretion by the type III secretion system"/>
    <property type="evidence" value="ECO:0007669"/>
    <property type="project" value="InterPro"/>
</dbReference>
<dbReference type="AlphaFoldDB" id="A2BCU7"/>
<dbReference type="CDD" id="cd17025">
    <property type="entry name" value="T3SC_IA_ShcF-like"/>
    <property type="match status" value="1"/>
</dbReference>